<feature type="domain" description="Sushi" evidence="6">
    <location>
        <begin position="491"/>
        <end position="549"/>
    </location>
</feature>
<dbReference type="PANTHER" id="PTHR19325:SF575">
    <property type="entry name" value="LOCOMOTION-RELATED PROTEIN HIKARU GENKI"/>
    <property type="match status" value="1"/>
</dbReference>
<dbReference type="PROSITE" id="PS50923">
    <property type="entry name" value="SUSHI"/>
    <property type="match status" value="10"/>
</dbReference>
<name>A0ABY7ERH4_MYAAR</name>
<keyword evidence="3 5" id="KW-1015">Disulfide bond</keyword>
<feature type="disulfide bond" evidence="5">
    <location>
        <begin position="282"/>
        <end position="309"/>
    </location>
</feature>
<evidence type="ECO:0000313" key="8">
    <source>
        <dbReference type="Proteomes" id="UP001164746"/>
    </source>
</evidence>
<feature type="disulfide bond" evidence="5">
    <location>
        <begin position="580"/>
        <end position="607"/>
    </location>
</feature>
<organism evidence="7 8">
    <name type="scientific">Mya arenaria</name>
    <name type="common">Soft-shell clam</name>
    <dbReference type="NCBI Taxonomy" id="6604"/>
    <lineage>
        <taxon>Eukaryota</taxon>
        <taxon>Metazoa</taxon>
        <taxon>Spiralia</taxon>
        <taxon>Lophotrochozoa</taxon>
        <taxon>Mollusca</taxon>
        <taxon>Bivalvia</taxon>
        <taxon>Autobranchia</taxon>
        <taxon>Heteroconchia</taxon>
        <taxon>Euheterodonta</taxon>
        <taxon>Imparidentia</taxon>
        <taxon>Neoheterodontei</taxon>
        <taxon>Myida</taxon>
        <taxon>Myoidea</taxon>
        <taxon>Myidae</taxon>
        <taxon>Mya</taxon>
    </lineage>
</organism>
<feature type="domain" description="Sushi" evidence="6">
    <location>
        <begin position="670"/>
        <end position="729"/>
    </location>
</feature>
<dbReference type="PANTHER" id="PTHR19325">
    <property type="entry name" value="COMPLEMENT COMPONENT-RELATED SUSHI DOMAIN-CONTAINING"/>
    <property type="match status" value="1"/>
</dbReference>
<evidence type="ECO:0000256" key="2">
    <source>
        <dbReference type="ARBA" id="ARBA00022737"/>
    </source>
</evidence>
<feature type="domain" description="Sushi" evidence="6">
    <location>
        <begin position="730"/>
        <end position="788"/>
    </location>
</feature>
<feature type="disulfide bond" evidence="5">
    <location>
        <begin position="341"/>
        <end position="368"/>
    </location>
</feature>
<keyword evidence="2" id="KW-0677">Repeat</keyword>
<feature type="disulfide bond" evidence="5">
    <location>
        <begin position="520"/>
        <end position="547"/>
    </location>
</feature>
<reference evidence="7" key="1">
    <citation type="submission" date="2022-11" db="EMBL/GenBank/DDBJ databases">
        <title>Centuries of genome instability and evolution in soft-shell clam transmissible cancer (bioRxiv).</title>
        <authorList>
            <person name="Hart S.F.M."/>
            <person name="Yonemitsu M.A."/>
            <person name="Giersch R.M."/>
            <person name="Beal B.F."/>
            <person name="Arriagada G."/>
            <person name="Davis B.W."/>
            <person name="Ostrander E.A."/>
            <person name="Goff S.P."/>
            <person name="Metzger M.J."/>
        </authorList>
    </citation>
    <scope>NUCLEOTIDE SEQUENCE</scope>
    <source>
        <strain evidence="7">MELC-2E11</strain>
        <tissue evidence="7">Siphon/mantle</tissue>
    </source>
</reference>
<keyword evidence="8" id="KW-1185">Reference proteome</keyword>
<keyword evidence="4" id="KW-0325">Glycoprotein</keyword>
<feature type="disulfide bond" evidence="5">
    <location>
        <begin position="759"/>
        <end position="786"/>
    </location>
</feature>
<proteinExistence type="predicted"/>
<feature type="domain" description="Sushi" evidence="6">
    <location>
        <begin position="193"/>
        <end position="251"/>
    </location>
</feature>
<evidence type="ECO:0000256" key="3">
    <source>
        <dbReference type="ARBA" id="ARBA00023157"/>
    </source>
</evidence>
<feature type="disulfide bond" evidence="5">
    <location>
        <begin position="700"/>
        <end position="727"/>
    </location>
</feature>
<protein>
    <submittedName>
        <fullName evidence="7">CSMD1-like protein</fullName>
    </submittedName>
</protein>
<sequence length="845" mass="89986">MKPSIDGNYFCDDLGNLGYRGCNFFGPHRHDIPGGGGLYHVHGRDGASRVGHVTTDAHGDMKYDIIHSDYLSSCQNSWVLQTCYRCRGSLQKCVGTGSGSSYSVEDCPSLLDGSAVLSVYYTENECGYSNCIPNTQYSTSESCQQFATCNSDCKNFRLKAIIWQDIKVAADDTQNFETTVIYERECYDSNSAPTCPTLTNTTTRHVTTTGTTLCSVSTYICATGYEITTGTPNRLCRSDSTWSGSEPACSLISCATPTNPSNGMVHLLGPDTSFQQQIQYQCDTGYTLEGTAKQDCLANKSWSGNPPVCNAVDCGTIAAPGNGTVDFPGGTIVNQKANFTCSPGFKLSDISSIICTATGLWNKDPPTCIYNECPALDNTSTRLVQNPAVRIPGSTATYSCVTGYELSAGMNQQTCQPSLAWSGNVPTCSKVNCGSPGTPQNGSFVLLNGATTYESLVQYSCNSGFNLSGSETRECLADGSWSGLLPVCNIVYCNAPIEPQNGSVTTPGGTAFQQQAFYECNDGFVLNGSLISTCNSTALWDATSPICDPIVDCGLLDPPGNGTVNFPGGTTVNQEANFICDPGFKLSDITFVICTESGTWNKDPPTCVYNECPELDNTSYRLVQNPAVRIPGSTATYSCIAGYELSAGINQRTCQGSLAWDGITPICSKVNCSSPETLQNGSVVLLNSTVSYEDLVQYSCIDGFNLSGNETRECLSDGNWSGMLPVCNIVYCNAPIEPQNGSVSTPGGTAFEQQALFDCDEGFVLNGSSFSTCNASALWDAIPPSCDLIDCGPVSAPSQGHVILSNGIGGNTTFGANATFQCYAGYQLTHYQQRTCDDIIDNVNE</sequence>
<dbReference type="InterPro" id="IPR000436">
    <property type="entry name" value="Sushi_SCR_CCP_dom"/>
</dbReference>
<feature type="domain" description="Sushi" evidence="6">
    <location>
        <begin position="252"/>
        <end position="311"/>
    </location>
</feature>
<dbReference type="SUPFAM" id="SSF57535">
    <property type="entry name" value="Complement control module/SCR domain"/>
    <property type="match status" value="11"/>
</dbReference>
<evidence type="ECO:0000256" key="1">
    <source>
        <dbReference type="ARBA" id="ARBA00022659"/>
    </source>
</evidence>
<keyword evidence="1 5" id="KW-0768">Sushi</keyword>
<dbReference type="InterPro" id="IPR035976">
    <property type="entry name" value="Sushi/SCR/CCP_sf"/>
</dbReference>
<comment type="caution">
    <text evidence="5">Lacks conserved residue(s) required for the propagation of feature annotation.</text>
</comment>
<evidence type="ECO:0000313" key="7">
    <source>
        <dbReference type="EMBL" id="WAR09791.1"/>
    </source>
</evidence>
<evidence type="ECO:0000259" key="6">
    <source>
        <dbReference type="PROSITE" id="PS50923"/>
    </source>
</evidence>
<dbReference type="InterPro" id="IPR050350">
    <property type="entry name" value="Compl-Cell_Adhes-Reg"/>
</dbReference>
<feature type="domain" description="Sushi" evidence="6">
    <location>
        <begin position="431"/>
        <end position="490"/>
    </location>
</feature>
<evidence type="ECO:0000256" key="4">
    <source>
        <dbReference type="ARBA" id="ARBA00023180"/>
    </source>
</evidence>
<dbReference type="EMBL" id="CP111018">
    <property type="protein sequence ID" value="WAR09791.1"/>
    <property type="molecule type" value="Genomic_DNA"/>
</dbReference>
<dbReference type="SMART" id="SM00032">
    <property type="entry name" value="CCP"/>
    <property type="match status" value="11"/>
</dbReference>
<dbReference type="Pfam" id="PF00084">
    <property type="entry name" value="Sushi"/>
    <property type="match status" value="10"/>
</dbReference>
<feature type="disulfide bond" evidence="5">
    <location>
        <begin position="461"/>
        <end position="488"/>
    </location>
</feature>
<feature type="domain" description="Sushi" evidence="6">
    <location>
        <begin position="312"/>
        <end position="370"/>
    </location>
</feature>
<feature type="domain" description="Sushi" evidence="6">
    <location>
        <begin position="551"/>
        <end position="609"/>
    </location>
</feature>
<feature type="domain" description="Sushi" evidence="6">
    <location>
        <begin position="371"/>
        <end position="430"/>
    </location>
</feature>
<dbReference type="CDD" id="cd00033">
    <property type="entry name" value="CCP"/>
    <property type="match status" value="9"/>
</dbReference>
<accession>A0ABY7ERH4</accession>
<evidence type="ECO:0000256" key="5">
    <source>
        <dbReference type="PROSITE-ProRule" id="PRU00302"/>
    </source>
</evidence>
<dbReference type="Gene3D" id="2.10.70.10">
    <property type="entry name" value="Complement Module, domain 1"/>
    <property type="match status" value="11"/>
</dbReference>
<dbReference type="Proteomes" id="UP001164746">
    <property type="component" value="Chromosome 7"/>
</dbReference>
<gene>
    <name evidence="7" type="ORF">MAR_034867</name>
</gene>
<feature type="domain" description="Sushi" evidence="6">
    <location>
        <begin position="610"/>
        <end position="669"/>
    </location>
</feature>